<organism evidence="1 2">
    <name type="scientific">Peronospora matthiolae</name>
    <dbReference type="NCBI Taxonomy" id="2874970"/>
    <lineage>
        <taxon>Eukaryota</taxon>
        <taxon>Sar</taxon>
        <taxon>Stramenopiles</taxon>
        <taxon>Oomycota</taxon>
        <taxon>Peronosporomycetes</taxon>
        <taxon>Peronosporales</taxon>
        <taxon>Peronosporaceae</taxon>
        <taxon>Peronospora</taxon>
    </lineage>
</organism>
<sequence length="55" mass="6538">MHYELAMDHVGSGMTFWQMARDFEHFKRRTVMVKLTGVNDLMVRQFVLFSVESNI</sequence>
<dbReference type="Proteomes" id="UP001162060">
    <property type="component" value="Unassembled WGS sequence"/>
</dbReference>
<accession>A0AAV1T5Q7</accession>
<evidence type="ECO:0000313" key="2">
    <source>
        <dbReference type="Proteomes" id="UP001162060"/>
    </source>
</evidence>
<protein>
    <submittedName>
        <fullName evidence="1">Uncharacterized protein</fullName>
    </submittedName>
</protein>
<gene>
    <name evidence="1" type="ORF">PM001_LOCUS1822</name>
</gene>
<comment type="caution">
    <text evidence="1">The sequence shown here is derived from an EMBL/GenBank/DDBJ whole genome shotgun (WGS) entry which is preliminary data.</text>
</comment>
<evidence type="ECO:0000313" key="1">
    <source>
        <dbReference type="EMBL" id="CAK7899190.1"/>
    </source>
</evidence>
<name>A0AAV1T5Q7_9STRA</name>
<proteinExistence type="predicted"/>
<reference evidence="1" key="1">
    <citation type="submission" date="2024-01" db="EMBL/GenBank/DDBJ databases">
        <authorList>
            <person name="Webb A."/>
        </authorList>
    </citation>
    <scope>NUCLEOTIDE SEQUENCE</scope>
    <source>
        <strain evidence="1">Pm1</strain>
    </source>
</reference>
<dbReference type="EMBL" id="CAKLBY020000016">
    <property type="protein sequence ID" value="CAK7899190.1"/>
    <property type="molecule type" value="Genomic_DNA"/>
</dbReference>
<dbReference type="AlphaFoldDB" id="A0AAV1T5Q7"/>